<dbReference type="STRING" id="34004.SAMN04488021_11577"/>
<dbReference type="InterPro" id="IPR050950">
    <property type="entry name" value="HTH-type_LysR_regulators"/>
</dbReference>
<evidence type="ECO:0000256" key="3">
    <source>
        <dbReference type="ARBA" id="ARBA00023125"/>
    </source>
</evidence>
<accession>A0A1I3AKN1</accession>
<comment type="similarity">
    <text evidence="1">Belongs to the LysR transcriptional regulatory family.</text>
</comment>
<dbReference type="SUPFAM" id="SSF46785">
    <property type="entry name" value="Winged helix' DNA-binding domain"/>
    <property type="match status" value="1"/>
</dbReference>
<dbReference type="InterPro" id="IPR036390">
    <property type="entry name" value="WH_DNA-bd_sf"/>
</dbReference>
<dbReference type="EMBL" id="FOPU01000015">
    <property type="protein sequence ID" value="SFH50562.1"/>
    <property type="molecule type" value="Genomic_DNA"/>
</dbReference>
<dbReference type="PANTHER" id="PTHR30419:SF8">
    <property type="entry name" value="NITROGEN ASSIMILATION TRANSCRIPTIONAL ACTIVATOR-RELATED"/>
    <property type="match status" value="1"/>
</dbReference>
<dbReference type="GO" id="GO:0003677">
    <property type="term" value="F:DNA binding"/>
    <property type="evidence" value="ECO:0007669"/>
    <property type="project" value="UniProtKB-KW"/>
</dbReference>
<evidence type="ECO:0000256" key="4">
    <source>
        <dbReference type="ARBA" id="ARBA00023163"/>
    </source>
</evidence>
<evidence type="ECO:0000256" key="1">
    <source>
        <dbReference type="ARBA" id="ARBA00009437"/>
    </source>
</evidence>
<dbReference type="SUPFAM" id="SSF53850">
    <property type="entry name" value="Periplasmic binding protein-like II"/>
    <property type="match status" value="1"/>
</dbReference>
<evidence type="ECO:0000313" key="6">
    <source>
        <dbReference type="EMBL" id="SFH50562.1"/>
    </source>
</evidence>
<keyword evidence="7" id="KW-1185">Reference proteome</keyword>
<dbReference type="Proteomes" id="UP000183635">
    <property type="component" value="Unassembled WGS sequence"/>
</dbReference>
<dbReference type="GO" id="GO:0003700">
    <property type="term" value="F:DNA-binding transcription factor activity"/>
    <property type="evidence" value="ECO:0007669"/>
    <property type="project" value="InterPro"/>
</dbReference>
<dbReference type="InterPro" id="IPR005119">
    <property type="entry name" value="LysR_subst-bd"/>
</dbReference>
<dbReference type="Pfam" id="PF03466">
    <property type="entry name" value="LysR_substrate"/>
    <property type="match status" value="1"/>
</dbReference>
<gene>
    <name evidence="6" type="ORF">SAMN04488021_11577</name>
</gene>
<evidence type="ECO:0000256" key="2">
    <source>
        <dbReference type="ARBA" id="ARBA00023015"/>
    </source>
</evidence>
<keyword evidence="3" id="KW-0238">DNA-binding</keyword>
<proteinExistence type="inferred from homology"/>
<dbReference type="AlphaFoldDB" id="A0A1I3AKN1"/>
<dbReference type="CDD" id="cd08440">
    <property type="entry name" value="PBP2_LTTR_like_4"/>
    <property type="match status" value="1"/>
</dbReference>
<dbReference type="FunFam" id="1.10.10.10:FF:000001">
    <property type="entry name" value="LysR family transcriptional regulator"/>
    <property type="match status" value="1"/>
</dbReference>
<feature type="domain" description="HTH lysR-type" evidence="5">
    <location>
        <begin position="14"/>
        <end position="67"/>
    </location>
</feature>
<evidence type="ECO:0000259" key="5">
    <source>
        <dbReference type="PROSITE" id="PS50931"/>
    </source>
</evidence>
<keyword evidence="2" id="KW-0805">Transcription regulation</keyword>
<organism evidence="6 7">
    <name type="scientific">Paracoccus aminovorans</name>
    <dbReference type="NCBI Taxonomy" id="34004"/>
    <lineage>
        <taxon>Bacteria</taxon>
        <taxon>Pseudomonadati</taxon>
        <taxon>Pseudomonadota</taxon>
        <taxon>Alphaproteobacteria</taxon>
        <taxon>Rhodobacterales</taxon>
        <taxon>Paracoccaceae</taxon>
        <taxon>Paracoccus</taxon>
    </lineage>
</organism>
<dbReference type="PRINTS" id="PR00039">
    <property type="entry name" value="HTHLYSR"/>
</dbReference>
<dbReference type="InterPro" id="IPR000847">
    <property type="entry name" value="LysR_HTH_N"/>
</dbReference>
<name>A0A1I3AKN1_9RHOB</name>
<sequence length="301" mass="33304">MGRCVLNINCDILDLRAFLLVVETGGFHRAAEKLNISQPALTRRIQKLEQIVGAPLLERTTRHVAPTATGAELLPLVRRLLEEFDSTLFSIRDAGQAGGHFTMACVPTAAFYFLPGVIQKYSERYPNIRVSILDLTATDGLQAVARGEAEFGINFLGGTENGLIFDKLADDPFVLAARRDHPLAKLDQVRWSDLEPHRLITVHRGSGNRTLLDAGLAQENIKLRWFYEVTHLSTSLGLVEAGLGVSVLPRLATPSEDHPILVTRPLENPRINRTIGVVRRQGAHLSPPADRFLSLLLDMWS</sequence>
<reference evidence="6 7" key="1">
    <citation type="submission" date="2016-10" db="EMBL/GenBank/DDBJ databases">
        <authorList>
            <person name="de Groot N.N."/>
        </authorList>
    </citation>
    <scope>NUCLEOTIDE SEQUENCE [LARGE SCALE GENOMIC DNA]</scope>
    <source>
        <strain evidence="6 7">DSM 8537</strain>
    </source>
</reference>
<protein>
    <submittedName>
        <fullName evidence="6">Transcriptional regulator</fullName>
    </submittedName>
</protein>
<dbReference type="Gene3D" id="3.40.190.10">
    <property type="entry name" value="Periplasmic binding protein-like II"/>
    <property type="match status" value="2"/>
</dbReference>
<dbReference type="PROSITE" id="PS50931">
    <property type="entry name" value="HTH_LYSR"/>
    <property type="match status" value="1"/>
</dbReference>
<keyword evidence="4" id="KW-0804">Transcription</keyword>
<dbReference type="Gene3D" id="1.10.10.10">
    <property type="entry name" value="Winged helix-like DNA-binding domain superfamily/Winged helix DNA-binding domain"/>
    <property type="match status" value="1"/>
</dbReference>
<dbReference type="Pfam" id="PF00126">
    <property type="entry name" value="HTH_1"/>
    <property type="match status" value="1"/>
</dbReference>
<dbReference type="PANTHER" id="PTHR30419">
    <property type="entry name" value="HTH-TYPE TRANSCRIPTIONAL REGULATOR YBHD"/>
    <property type="match status" value="1"/>
</dbReference>
<dbReference type="GO" id="GO:0005829">
    <property type="term" value="C:cytosol"/>
    <property type="evidence" value="ECO:0007669"/>
    <property type="project" value="TreeGrafter"/>
</dbReference>
<dbReference type="InterPro" id="IPR036388">
    <property type="entry name" value="WH-like_DNA-bd_sf"/>
</dbReference>
<evidence type="ECO:0000313" key="7">
    <source>
        <dbReference type="Proteomes" id="UP000183635"/>
    </source>
</evidence>
<dbReference type="RefSeq" id="WP_197701049.1">
    <property type="nucleotide sequence ID" value="NZ_CP109863.1"/>
</dbReference>